<keyword evidence="1" id="KW-1133">Transmembrane helix</keyword>
<protein>
    <submittedName>
        <fullName evidence="2">Membrane protein</fullName>
    </submittedName>
</protein>
<keyword evidence="3" id="KW-1185">Reference proteome</keyword>
<proteinExistence type="predicted"/>
<organism evidence="2 3">
    <name type="scientific">Persicitalea jodogahamensis</name>
    <dbReference type="NCBI Taxonomy" id="402147"/>
    <lineage>
        <taxon>Bacteria</taxon>
        <taxon>Pseudomonadati</taxon>
        <taxon>Bacteroidota</taxon>
        <taxon>Cytophagia</taxon>
        <taxon>Cytophagales</taxon>
        <taxon>Spirosomataceae</taxon>
        <taxon>Persicitalea</taxon>
    </lineage>
</organism>
<evidence type="ECO:0000313" key="2">
    <source>
        <dbReference type="EMBL" id="GHB85081.1"/>
    </source>
</evidence>
<keyword evidence="1" id="KW-0472">Membrane</keyword>
<feature type="transmembrane region" description="Helical" evidence="1">
    <location>
        <begin position="38"/>
        <end position="69"/>
    </location>
</feature>
<evidence type="ECO:0000313" key="3">
    <source>
        <dbReference type="Proteomes" id="UP000598271"/>
    </source>
</evidence>
<name>A0A8J3GCJ0_9BACT</name>
<comment type="caution">
    <text evidence="2">The sequence shown here is derived from an EMBL/GenBank/DDBJ whole genome shotgun (WGS) entry which is preliminary data.</text>
</comment>
<accession>A0A8J3GCJ0</accession>
<keyword evidence="1" id="KW-0812">Transmembrane</keyword>
<evidence type="ECO:0000256" key="1">
    <source>
        <dbReference type="SAM" id="Phobius"/>
    </source>
</evidence>
<reference evidence="2 3" key="1">
    <citation type="journal article" date="2014" name="Int. J. Syst. Evol. Microbiol.">
        <title>Complete genome sequence of Corynebacterium casei LMG S-19264T (=DSM 44701T), isolated from a smear-ripened cheese.</title>
        <authorList>
            <consortium name="US DOE Joint Genome Institute (JGI-PGF)"/>
            <person name="Walter F."/>
            <person name="Albersmeier A."/>
            <person name="Kalinowski J."/>
            <person name="Ruckert C."/>
        </authorList>
    </citation>
    <scope>NUCLEOTIDE SEQUENCE [LARGE SCALE GENOMIC DNA]</scope>
    <source>
        <strain evidence="2 3">KCTC 12866</strain>
    </source>
</reference>
<feature type="transmembrane region" description="Helical" evidence="1">
    <location>
        <begin position="6"/>
        <end position="26"/>
    </location>
</feature>
<feature type="transmembrane region" description="Helical" evidence="1">
    <location>
        <begin position="89"/>
        <end position="116"/>
    </location>
</feature>
<dbReference type="Pfam" id="PF10990">
    <property type="entry name" value="DUF2809"/>
    <property type="match status" value="1"/>
</dbReference>
<gene>
    <name evidence="2" type="ORF">GCM10007390_45460</name>
</gene>
<dbReference type="InterPro" id="IPR021257">
    <property type="entry name" value="DUF2809"/>
</dbReference>
<dbReference type="EMBL" id="BMXF01000006">
    <property type="protein sequence ID" value="GHB85081.1"/>
    <property type="molecule type" value="Genomic_DNA"/>
</dbReference>
<dbReference type="AlphaFoldDB" id="A0A8J3GCJ0"/>
<dbReference type="RefSeq" id="WP_189567821.1">
    <property type="nucleotide sequence ID" value="NZ_BMXF01000006.1"/>
</dbReference>
<dbReference type="Proteomes" id="UP000598271">
    <property type="component" value="Unassembled WGS sequence"/>
</dbReference>
<sequence>MLRFNSKYFLFTIILFLVEVCIALFVHDSFVRPFFGDFLVVILVYCFIKSFLDISIVAASIVALLFSYFVETLQYLNIVEILGLQNSNLARTVIGTSFAWEDIVAYTLGIVFIFFLERKLASPNSTHRQPEI</sequence>